<protein>
    <submittedName>
        <fullName evidence="2">Uncharacterized protein</fullName>
    </submittedName>
</protein>
<feature type="compositionally biased region" description="Polar residues" evidence="1">
    <location>
        <begin position="56"/>
        <end position="68"/>
    </location>
</feature>
<sequence>MDSYSMQQFYNDSRKPLAPTTLHHGNISAAAYENVTFIRKLMCREVAPGAHDSKFCTANYNKENSSKQQQRRRRT</sequence>
<dbReference type="EMBL" id="MK558262">
    <property type="protein sequence ID" value="QDL56954.1"/>
    <property type="molecule type" value="Genomic_DNA"/>
</dbReference>
<evidence type="ECO:0000256" key="1">
    <source>
        <dbReference type="SAM" id="MobiDB-lite"/>
    </source>
</evidence>
<keyword evidence="3" id="KW-1185">Reference proteome</keyword>
<gene>
    <name evidence="2" type="ORF">DijuNPV-ORF-52</name>
</gene>
<organism evidence="2 3">
    <name type="scientific">Dione juno nucleopolyhedrovirus</name>
    <dbReference type="NCBI Taxonomy" id="2594175"/>
    <lineage>
        <taxon>Viruses</taxon>
        <taxon>Viruses incertae sedis</taxon>
        <taxon>Naldaviricetes</taxon>
        <taxon>Lefavirales</taxon>
        <taxon>Baculoviridae</taxon>
        <taxon>Alphabaculovirus</taxon>
        <taxon>Alphabaculovirus dijunonis</taxon>
    </lineage>
</organism>
<evidence type="ECO:0000313" key="2">
    <source>
        <dbReference type="EMBL" id="QDL56954.1"/>
    </source>
</evidence>
<reference evidence="2" key="1">
    <citation type="journal article" date="2019" name="Viruses">
        <title>A Nymphalid-Infecting Group I Alphabaculovirus Isolated from the Major Passion Fruit Caterpillar Pest Dione juno juno (Lepidoptera: Nymphalidae).</title>
        <authorList>
            <person name="Ribeiro B.M."/>
            <person name="Dos Santos E.R."/>
            <person name="Trentin L.B."/>
            <person name="da Silva L.A."/>
            <person name="de Melo F.L."/>
            <person name="Kitajima E.W."/>
            <person name="Ardisson-Araujo D.M.P."/>
        </authorList>
    </citation>
    <scope>NUCLEOTIDE SEQUENCE</scope>
    <source>
        <strain evidence="2">Araguari-MG</strain>
    </source>
</reference>
<feature type="region of interest" description="Disordered" evidence="1">
    <location>
        <begin position="54"/>
        <end position="75"/>
    </location>
</feature>
<dbReference type="InterPro" id="IPR009289">
    <property type="entry name" value="Baculo_8kDa"/>
</dbReference>
<name>A0AAE6LCH2_9ABAC</name>
<accession>A0AAE6LCH2</accession>
<dbReference type="Proteomes" id="UP000831804">
    <property type="component" value="Segment"/>
</dbReference>
<dbReference type="Pfam" id="PF06096">
    <property type="entry name" value="Baculo_8kDa"/>
    <property type="match status" value="1"/>
</dbReference>
<evidence type="ECO:0000313" key="3">
    <source>
        <dbReference type="Proteomes" id="UP000831804"/>
    </source>
</evidence>
<proteinExistence type="predicted"/>